<dbReference type="AlphaFoldDB" id="A0A7E4WAX3"/>
<reference evidence="2" key="2">
    <citation type="submission" date="2020-10" db="UniProtKB">
        <authorList>
            <consortium name="WormBaseParasite"/>
        </authorList>
    </citation>
    <scope>IDENTIFICATION</scope>
</reference>
<protein>
    <submittedName>
        <fullName evidence="2">Acetyltransferase</fullName>
    </submittedName>
</protein>
<name>A0A7E4WAX3_PANRE</name>
<dbReference type="WBParaSite" id="Pan_g9031.t1">
    <property type="protein sequence ID" value="Pan_g9031.t1"/>
    <property type="gene ID" value="Pan_g9031"/>
</dbReference>
<evidence type="ECO:0000313" key="1">
    <source>
        <dbReference type="Proteomes" id="UP000492821"/>
    </source>
</evidence>
<sequence length="92" mass="10071">MGIISTAVSNGVFRFEAEGCVSSQLDGDNPQGHPSVVDLSFSIHPTIRPTYPSRQWMETKTHCLRLAPARAEDAHCLGSVCAKRAMEIGEWN</sequence>
<proteinExistence type="predicted"/>
<reference evidence="1" key="1">
    <citation type="journal article" date="2013" name="Genetics">
        <title>The draft genome and transcriptome of Panagrellus redivivus are shaped by the harsh demands of a free-living lifestyle.</title>
        <authorList>
            <person name="Srinivasan J."/>
            <person name="Dillman A.R."/>
            <person name="Macchietto M.G."/>
            <person name="Heikkinen L."/>
            <person name="Lakso M."/>
            <person name="Fracchia K.M."/>
            <person name="Antoshechkin I."/>
            <person name="Mortazavi A."/>
            <person name="Wong G."/>
            <person name="Sternberg P.W."/>
        </authorList>
    </citation>
    <scope>NUCLEOTIDE SEQUENCE [LARGE SCALE GENOMIC DNA]</scope>
    <source>
        <strain evidence="1">MT8872</strain>
    </source>
</reference>
<evidence type="ECO:0000313" key="2">
    <source>
        <dbReference type="WBParaSite" id="Pan_g9031.t1"/>
    </source>
</evidence>
<dbReference type="Proteomes" id="UP000492821">
    <property type="component" value="Unassembled WGS sequence"/>
</dbReference>
<organism evidence="1 2">
    <name type="scientific">Panagrellus redivivus</name>
    <name type="common">Microworm</name>
    <dbReference type="NCBI Taxonomy" id="6233"/>
    <lineage>
        <taxon>Eukaryota</taxon>
        <taxon>Metazoa</taxon>
        <taxon>Ecdysozoa</taxon>
        <taxon>Nematoda</taxon>
        <taxon>Chromadorea</taxon>
        <taxon>Rhabditida</taxon>
        <taxon>Tylenchina</taxon>
        <taxon>Panagrolaimomorpha</taxon>
        <taxon>Panagrolaimoidea</taxon>
        <taxon>Panagrolaimidae</taxon>
        <taxon>Panagrellus</taxon>
    </lineage>
</organism>
<accession>A0A7E4WAX3</accession>
<keyword evidence="1" id="KW-1185">Reference proteome</keyword>